<evidence type="ECO:0000256" key="3">
    <source>
        <dbReference type="ARBA" id="ARBA00022723"/>
    </source>
</evidence>
<feature type="domain" description="Formamidopyrimidine-DNA glycosylase catalytic" evidence="16">
    <location>
        <begin position="2"/>
        <end position="91"/>
    </location>
</feature>
<dbReference type="InterPro" id="IPR015887">
    <property type="entry name" value="DNA_glyclase_Znf_dom_DNA_BS"/>
</dbReference>
<dbReference type="PROSITE" id="PS51066">
    <property type="entry name" value="ZF_FPG_2"/>
    <property type="match status" value="1"/>
</dbReference>
<protein>
    <recommendedName>
        <fullName evidence="2">DNA-(apurinic or apyrimidinic site) lyase</fullName>
        <ecNumber evidence="2">4.2.99.18</ecNumber>
    </recommendedName>
</protein>
<evidence type="ECO:0000256" key="12">
    <source>
        <dbReference type="ARBA" id="ARBA00023295"/>
    </source>
</evidence>
<keyword evidence="4" id="KW-0227">DNA damage</keyword>
<keyword evidence="9" id="KW-0234">DNA repair</keyword>
<comment type="caution">
    <text evidence="17">The sequence shown here is derived from an EMBL/GenBank/DDBJ whole genome shotgun (WGS) entry which is preliminary data.</text>
</comment>
<dbReference type="PROSITE" id="PS51068">
    <property type="entry name" value="FPG_CAT"/>
    <property type="match status" value="1"/>
</dbReference>
<evidence type="ECO:0000256" key="10">
    <source>
        <dbReference type="ARBA" id="ARBA00023239"/>
    </source>
</evidence>
<keyword evidence="5 14" id="KW-0863">Zinc-finger</keyword>
<dbReference type="InterPro" id="IPR010979">
    <property type="entry name" value="Ribosomal_uS13-like_H2TH"/>
</dbReference>
<sequence>MPEGDVVYRTARRLGRALDGLALTRSDFRVPRHATADLTGRTVLATVSRGKHLLTRVEGGLTVHTHLRMEGSWQISPAGRGLPPGDVIRLVLANARWQAVGVRLGMVDLVATGEEERLVGHLGPDLLAADWDEADEAEVVRRLARRPETSIGVALLDQRNVAGIGTIYRAETLFLAGVSPWRRVGTIEDLGVIVSLARRLMNANKERPDRATTGDLRPGRSMWVYGRAGRPCLRCGHRISRGEMGTQPQERLIVWCRHCQPGEPTG</sequence>
<evidence type="ECO:0000256" key="13">
    <source>
        <dbReference type="ARBA" id="ARBA00044632"/>
    </source>
</evidence>
<comment type="similarity">
    <text evidence="1">Belongs to the FPG family.</text>
</comment>
<dbReference type="Pfam" id="PF06831">
    <property type="entry name" value="H2TH"/>
    <property type="match status" value="1"/>
</dbReference>
<gene>
    <name evidence="17" type="ORF">GCM10010517_77430</name>
</gene>
<name>A0ABP6IVF6_9ACTN</name>
<proteinExistence type="inferred from homology"/>
<dbReference type="EC" id="4.2.99.18" evidence="2"/>
<dbReference type="Gene3D" id="3.20.190.10">
    <property type="entry name" value="MutM-like, N-terminal"/>
    <property type="match status" value="1"/>
</dbReference>
<dbReference type="SUPFAM" id="SSF46946">
    <property type="entry name" value="S13-like H2TH domain"/>
    <property type="match status" value="1"/>
</dbReference>
<evidence type="ECO:0000256" key="8">
    <source>
        <dbReference type="ARBA" id="ARBA00023125"/>
    </source>
</evidence>
<comment type="catalytic activity">
    <reaction evidence="13">
        <text>2'-deoxyribonucleotide-(2'-deoxyribose 5'-phosphate)-2'-deoxyribonucleotide-DNA = a 3'-end 2'-deoxyribonucleotide-(2,3-dehydro-2,3-deoxyribose 5'-phosphate)-DNA + a 5'-end 5'-phospho-2'-deoxyribonucleoside-DNA + H(+)</text>
        <dbReference type="Rhea" id="RHEA:66592"/>
        <dbReference type="Rhea" id="RHEA-COMP:13180"/>
        <dbReference type="Rhea" id="RHEA-COMP:16897"/>
        <dbReference type="Rhea" id="RHEA-COMP:17067"/>
        <dbReference type="ChEBI" id="CHEBI:15378"/>
        <dbReference type="ChEBI" id="CHEBI:136412"/>
        <dbReference type="ChEBI" id="CHEBI:157695"/>
        <dbReference type="ChEBI" id="CHEBI:167181"/>
        <dbReference type="EC" id="4.2.99.18"/>
    </reaction>
</comment>
<keyword evidence="11" id="KW-0511">Multifunctional enzyme</keyword>
<dbReference type="CDD" id="cd08971">
    <property type="entry name" value="AcNei2_N"/>
    <property type="match status" value="1"/>
</dbReference>
<evidence type="ECO:0000256" key="7">
    <source>
        <dbReference type="ARBA" id="ARBA00022833"/>
    </source>
</evidence>
<evidence type="ECO:0000256" key="14">
    <source>
        <dbReference type="PROSITE-ProRule" id="PRU00391"/>
    </source>
</evidence>
<keyword evidence="10" id="KW-0456">Lyase</keyword>
<evidence type="ECO:0000256" key="5">
    <source>
        <dbReference type="ARBA" id="ARBA00022771"/>
    </source>
</evidence>
<dbReference type="EMBL" id="BAAAVI010000107">
    <property type="protein sequence ID" value="GAA2910927.1"/>
    <property type="molecule type" value="Genomic_DNA"/>
</dbReference>
<evidence type="ECO:0000256" key="1">
    <source>
        <dbReference type="ARBA" id="ARBA00009409"/>
    </source>
</evidence>
<evidence type="ECO:0000313" key="17">
    <source>
        <dbReference type="EMBL" id="GAA2910927.1"/>
    </source>
</evidence>
<dbReference type="PANTHER" id="PTHR42697:SF1">
    <property type="entry name" value="ENDONUCLEASE 8"/>
    <property type="match status" value="1"/>
</dbReference>
<evidence type="ECO:0000256" key="6">
    <source>
        <dbReference type="ARBA" id="ARBA00022801"/>
    </source>
</evidence>
<dbReference type="InterPro" id="IPR012319">
    <property type="entry name" value="FPG_cat"/>
</dbReference>
<keyword evidence="3" id="KW-0479">Metal-binding</keyword>
<dbReference type="InterPro" id="IPR035937">
    <property type="entry name" value="FPG_N"/>
</dbReference>
<dbReference type="Proteomes" id="UP001500831">
    <property type="component" value="Unassembled WGS sequence"/>
</dbReference>
<keyword evidence="7" id="KW-0862">Zinc</keyword>
<dbReference type="InterPro" id="IPR000214">
    <property type="entry name" value="Znf_DNA_glyclase/AP_lyase"/>
</dbReference>
<keyword evidence="18" id="KW-1185">Reference proteome</keyword>
<dbReference type="PANTHER" id="PTHR42697">
    <property type="entry name" value="ENDONUCLEASE 8"/>
    <property type="match status" value="1"/>
</dbReference>
<evidence type="ECO:0000259" key="16">
    <source>
        <dbReference type="PROSITE" id="PS51068"/>
    </source>
</evidence>
<keyword evidence="12" id="KW-0326">Glycosidase</keyword>
<accession>A0ABP6IVF6</accession>
<evidence type="ECO:0000259" key="15">
    <source>
        <dbReference type="PROSITE" id="PS51066"/>
    </source>
</evidence>
<dbReference type="PROSITE" id="PS01242">
    <property type="entry name" value="ZF_FPG_1"/>
    <property type="match status" value="1"/>
</dbReference>
<evidence type="ECO:0000256" key="9">
    <source>
        <dbReference type="ARBA" id="ARBA00023204"/>
    </source>
</evidence>
<dbReference type="InterPro" id="IPR015886">
    <property type="entry name" value="H2TH_FPG"/>
</dbReference>
<dbReference type="SUPFAM" id="SSF81624">
    <property type="entry name" value="N-terminal domain of MutM-like DNA repair proteins"/>
    <property type="match status" value="1"/>
</dbReference>
<dbReference type="SMART" id="SM01232">
    <property type="entry name" value="H2TH"/>
    <property type="match status" value="1"/>
</dbReference>
<dbReference type="SUPFAM" id="SSF57716">
    <property type="entry name" value="Glucocorticoid receptor-like (DNA-binding domain)"/>
    <property type="match status" value="1"/>
</dbReference>
<organism evidence="17 18">
    <name type="scientific">Streptosporangium fragile</name>
    <dbReference type="NCBI Taxonomy" id="46186"/>
    <lineage>
        <taxon>Bacteria</taxon>
        <taxon>Bacillati</taxon>
        <taxon>Actinomycetota</taxon>
        <taxon>Actinomycetes</taxon>
        <taxon>Streptosporangiales</taxon>
        <taxon>Streptosporangiaceae</taxon>
        <taxon>Streptosporangium</taxon>
    </lineage>
</organism>
<dbReference type="SMART" id="SM00898">
    <property type="entry name" value="Fapy_DNA_glyco"/>
    <property type="match status" value="1"/>
</dbReference>
<evidence type="ECO:0000313" key="18">
    <source>
        <dbReference type="Proteomes" id="UP001500831"/>
    </source>
</evidence>
<dbReference type="RefSeq" id="WP_344981874.1">
    <property type="nucleotide sequence ID" value="NZ_BAAAVI010000107.1"/>
</dbReference>
<dbReference type="Pfam" id="PF01149">
    <property type="entry name" value="Fapy_DNA_glyco"/>
    <property type="match status" value="1"/>
</dbReference>
<evidence type="ECO:0000256" key="4">
    <source>
        <dbReference type="ARBA" id="ARBA00022763"/>
    </source>
</evidence>
<feature type="domain" description="FPG-type" evidence="15">
    <location>
        <begin position="223"/>
        <end position="261"/>
    </location>
</feature>
<dbReference type="InterPro" id="IPR044090">
    <property type="entry name" value="Nei2_N"/>
</dbReference>
<dbReference type="Gene3D" id="1.10.8.50">
    <property type="match status" value="1"/>
</dbReference>
<evidence type="ECO:0000256" key="11">
    <source>
        <dbReference type="ARBA" id="ARBA00023268"/>
    </source>
</evidence>
<evidence type="ECO:0000256" key="2">
    <source>
        <dbReference type="ARBA" id="ARBA00012720"/>
    </source>
</evidence>
<keyword evidence="8" id="KW-0238">DNA-binding</keyword>
<keyword evidence="6" id="KW-0378">Hydrolase</keyword>
<reference evidence="18" key="1">
    <citation type="journal article" date="2019" name="Int. J. Syst. Evol. Microbiol.">
        <title>The Global Catalogue of Microorganisms (GCM) 10K type strain sequencing project: providing services to taxonomists for standard genome sequencing and annotation.</title>
        <authorList>
            <consortium name="The Broad Institute Genomics Platform"/>
            <consortium name="The Broad Institute Genome Sequencing Center for Infectious Disease"/>
            <person name="Wu L."/>
            <person name="Ma J."/>
        </authorList>
    </citation>
    <scope>NUCLEOTIDE SEQUENCE [LARGE SCALE GENOMIC DNA]</scope>
    <source>
        <strain evidence="18">JCM 6242</strain>
    </source>
</reference>